<evidence type="ECO:0000313" key="2">
    <source>
        <dbReference type="EMBL" id="EMA70066.1"/>
    </source>
</evidence>
<dbReference type="PATRIC" id="fig|1230456.3.peg.182"/>
<organism evidence="2 3">
    <name type="scientific">Halorubrum kocurii JCM 14978</name>
    <dbReference type="NCBI Taxonomy" id="1230456"/>
    <lineage>
        <taxon>Archaea</taxon>
        <taxon>Methanobacteriati</taxon>
        <taxon>Methanobacteriota</taxon>
        <taxon>Stenosarchaea group</taxon>
        <taxon>Halobacteria</taxon>
        <taxon>Halobacteriales</taxon>
        <taxon>Haloferacaceae</taxon>
        <taxon>Halorubrum</taxon>
    </lineage>
</organism>
<evidence type="ECO:0000259" key="1">
    <source>
        <dbReference type="PROSITE" id="PS51819"/>
    </source>
</evidence>
<sequence>MVENVGTISHLLIQAVDLERSVEFYTDVVGFHIKERTDFGDGRPLVIFEERMGLTELPADRAEAGQAVEHVAFQVPEFDALVESLEANDVTIDDGPKATSYGTSVYFFDPDGNRIECHD</sequence>
<dbReference type="GO" id="GO:0016787">
    <property type="term" value="F:hydrolase activity"/>
    <property type="evidence" value="ECO:0007669"/>
    <property type="project" value="UniProtKB-KW"/>
</dbReference>
<dbReference type="InterPro" id="IPR037523">
    <property type="entry name" value="VOC_core"/>
</dbReference>
<dbReference type="InterPro" id="IPR050383">
    <property type="entry name" value="GlyoxalaseI/FosfomycinResist"/>
</dbReference>
<dbReference type="Pfam" id="PF00903">
    <property type="entry name" value="Glyoxalase"/>
    <property type="match status" value="1"/>
</dbReference>
<dbReference type="PROSITE" id="PS51819">
    <property type="entry name" value="VOC"/>
    <property type="match status" value="1"/>
</dbReference>
<accession>M0PJ29</accession>
<dbReference type="RefSeq" id="WP_008846978.1">
    <property type="nucleotide sequence ID" value="NZ_AOJH01000006.1"/>
</dbReference>
<comment type="caution">
    <text evidence="2">The sequence shown here is derived from an EMBL/GenBank/DDBJ whole genome shotgun (WGS) entry which is preliminary data.</text>
</comment>
<dbReference type="OrthoDB" id="37941at2157"/>
<dbReference type="InterPro" id="IPR029068">
    <property type="entry name" value="Glyas_Bleomycin-R_OHBP_Dase"/>
</dbReference>
<dbReference type="SUPFAM" id="SSF54593">
    <property type="entry name" value="Glyoxalase/Bleomycin resistance protein/Dihydroxybiphenyl dioxygenase"/>
    <property type="match status" value="1"/>
</dbReference>
<dbReference type="InterPro" id="IPR004360">
    <property type="entry name" value="Glyas_Fos-R_dOase_dom"/>
</dbReference>
<keyword evidence="2" id="KW-0378">Hydrolase</keyword>
<dbReference type="Gene3D" id="3.10.180.10">
    <property type="entry name" value="2,3-Dihydroxybiphenyl 1,2-Dioxygenase, domain 1"/>
    <property type="match status" value="1"/>
</dbReference>
<proteinExistence type="predicted"/>
<dbReference type="PANTHER" id="PTHR21366">
    <property type="entry name" value="GLYOXALASE FAMILY PROTEIN"/>
    <property type="match status" value="1"/>
</dbReference>
<dbReference type="EMBL" id="AOJH01000006">
    <property type="protein sequence ID" value="EMA70066.1"/>
    <property type="molecule type" value="Genomic_DNA"/>
</dbReference>
<dbReference type="AlphaFoldDB" id="M0PJ29"/>
<reference evidence="2 3" key="1">
    <citation type="journal article" date="2014" name="PLoS Genet.">
        <title>Phylogenetically driven sequencing of extremely halophilic archaea reveals strategies for static and dynamic osmo-response.</title>
        <authorList>
            <person name="Becker E.A."/>
            <person name="Seitzer P.M."/>
            <person name="Tritt A."/>
            <person name="Larsen D."/>
            <person name="Krusor M."/>
            <person name="Yao A.I."/>
            <person name="Wu D."/>
            <person name="Madern D."/>
            <person name="Eisen J.A."/>
            <person name="Darling A.E."/>
            <person name="Facciotti M.T."/>
        </authorList>
    </citation>
    <scope>NUCLEOTIDE SEQUENCE [LARGE SCALE GENOMIC DNA]</scope>
    <source>
        <strain evidence="2 3">JCM 14978</strain>
    </source>
</reference>
<dbReference type="PANTHER" id="PTHR21366:SF14">
    <property type="entry name" value="GLYOXALASE DOMAIN-CONTAINING PROTEIN 5"/>
    <property type="match status" value="1"/>
</dbReference>
<keyword evidence="3" id="KW-1185">Reference proteome</keyword>
<dbReference type="STRING" id="1230456.C468_00985"/>
<name>M0PJ29_9EURY</name>
<protein>
    <submittedName>
        <fullName evidence="2">Isochorismatase hydrolase</fullName>
    </submittedName>
</protein>
<evidence type="ECO:0000313" key="3">
    <source>
        <dbReference type="Proteomes" id="UP000011546"/>
    </source>
</evidence>
<dbReference type="Proteomes" id="UP000011546">
    <property type="component" value="Unassembled WGS sequence"/>
</dbReference>
<feature type="domain" description="VOC" evidence="1">
    <location>
        <begin position="7"/>
        <end position="119"/>
    </location>
</feature>
<gene>
    <name evidence="2" type="ORF">C468_00985</name>
</gene>